<dbReference type="InterPro" id="IPR011701">
    <property type="entry name" value="MFS"/>
</dbReference>
<feature type="domain" description="Peptidase A2" evidence="7">
    <location>
        <begin position="1387"/>
        <end position="1422"/>
    </location>
</feature>
<protein>
    <submittedName>
        <fullName evidence="9">Uncharacterized protein</fullName>
    </submittedName>
</protein>
<evidence type="ECO:0000259" key="8">
    <source>
        <dbReference type="PROSITE" id="PS50850"/>
    </source>
</evidence>
<accession>A0A9P5HFI3</accession>
<feature type="transmembrane region" description="Helical" evidence="6">
    <location>
        <begin position="359"/>
        <end position="379"/>
    </location>
</feature>
<feature type="repeat" description="ANK" evidence="4">
    <location>
        <begin position="1370"/>
        <end position="1402"/>
    </location>
</feature>
<keyword evidence="6" id="KW-1133">Transmembrane helix</keyword>
<evidence type="ECO:0000256" key="5">
    <source>
        <dbReference type="SAM" id="MobiDB-lite"/>
    </source>
</evidence>
<organism evidence="9 10">
    <name type="scientific">Cylindrodendrum hubeiense</name>
    <dbReference type="NCBI Taxonomy" id="595255"/>
    <lineage>
        <taxon>Eukaryota</taxon>
        <taxon>Fungi</taxon>
        <taxon>Dikarya</taxon>
        <taxon>Ascomycota</taxon>
        <taxon>Pezizomycotina</taxon>
        <taxon>Sordariomycetes</taxon>
        <taxon>Hypocreomycetidae</taxon>
        <taxon>Hypocreales</taxon>
        <taxon>Nectriaceae</taxon>
        <taxon>Cylindrodendrum</taxon>
    </lineage>
</organism>
<reference evidence="9" key="1">
    <citation type="submission" date="2020-03" db="EMBL/GenBank/DDBJ databases">
        <title>Draft Genome Sequence of Cylindrodendrum hubeiense.</title>
        <authorList>
            <person name="Buettner E."/>
            <person name="Kellner H."/>
        </authorList>
    </citation>
    <scope>NUCLEOTIDE SEQUENCE</scope>
    <source>
        <strain evidence="9">IHI 201604</strain>
    </source>
</reference>
<keyword evidence="2" id="KW-0677">Repeat</keyword>
<dbReference type="SUPFAM" id="SSF48403">
    <property type="entry name" value="Ankyrin repeat"/>
    <property type="match status" value="1"/>
</dbReference>
<keyword evidence="6" id="KW-0472">Membrane</keyword>
<feature type="transmembrane region" description="Helical" evidence="6">
    <location>
        <begin position="546"/>
        <end position="566"/>
    </location>
</feature>
<proteinExistence type="predicted"/>
<dbReference type="InterPro" id="IPR056884">
    <property type="entry name" value="NPHP3-like_N"/>
</dbReference>
<dbReference type="Gene3D" id="3.40.50.300">
    <property type="entry name" value="P-loop containing nucleotide triphosphate hydrolases"/>
    <property type="match status" value="1"/>
</dbReference>
<feature type="transmembrane region" description="Helical" evidence="6">
    <location>
        <begin position="168"/>
        <end position="186"/>
    </location>
</feature>
<evidence type="ECO:0000313" key="9">
    <source>
        <dbReference type="EMBL" id="KAF7556920.1"/>
    </source>
</evidence>
<dbReference type="PANTHER" id="PTHR10039:SF10">
    <property type="entry name" value="NACHT DOMAIN-CONTAINING PROTEIN"/>
    <property type="match status" value="1"/>
</dbReference>
<dbReference type="InterPro" id="IPR036770">
    <property type="entry name" value="Ankyrin_rpt-contain_sf"/>
</dbReference>
<feature type="transmembrane region" description="Helical" evidence="6">
    <location>
        <begin position="317"/>
        <end position="339"/>
    </location>
</feature>
<dbReference type="PANTHER" id="PTHR10039">
    <property type="entry name" value="AMELOGENIN"/>
    <property type="match status" value="1"/>
</dbReference>
<feature type="transmembrane region" description="Helical" evidence="6">
    <location>
        <begin position="481"/>
        <end position="511"/>
    </location>
</feature>
<evidence type="ECO:0000256" key="1">
    <source>
        <dbReference type="ARBA" id="ARBA00004141"/>
    </source>
</evidence>
<evidence type="ECO:0000256" key="2">
    <source>
        <dbReference type="ARBA" id="ARBA00022737"/>
    </source>
</evidence>
<feature type="compositionally biased region" description="Low complexity" evidence="5">
    <location>
        <begin position="71"/>
        <end position="86"/>
    </location>
</feature>
<evidence type="ECO:0000259" key="7">
    <source>
        <dbReference type="PROSITE" id="PS50175"/>
    </source>
</evidence>
<keyword evidence="3" id="KW-0325">Glycoprotein</keyword>
<dbReference type="EMBL" id="JAANBB010000008">
    <property type="protein sequence ID" value="KAF7556920.1"/>
    <property type="molecule type" value="Genomic_DNA"/>
</dbReference>
<dbReference type="PROSITE" id="PS50850">
    <property type="entry name" value="MFS"/>
    <property type="match status" value="1"/>
</dbReference>
<comment type="subcellular location">
    <subcellularLocation>
        <location evidence="1">Membrane</location>
        <topology evidence="1">Multi-pass membrane protein</topology>
    </subcellularLocation>
</comment>
<dbReference type="Gene3D" id="1.20.1250.20">
    <property type="entry name" value="MFS general substrate transporter like domains"/>
    <property type="match status" value="2"/>
</dbReference>
<evidence type="ECO:0000256" key="4">
    <source>
        <dbReference type="PROSITE-ProRule" id="PRU00023"/>
    </source>
</evidence>
<dbReference type="PROSITE" id="PS50088">
    <property type="entry name" value="ANK_REPEAT"/>
    <property type="match status" value="4"/>
</dbReference>
<feature type="transmembrane region" description="Helical" evidence="6">
    <location>
        <begin position="452"/>
        <end position="469"/>
    </location>
</feature>
<gene>
    <name evidence="9" type="ORF">G7Z17_g1084</name>
</gene>
<dbReference type="PROSITE" id="PS50297">
    <property type="entry name" value="ANK_REP_REGION"/>
    <property type="match status" value="3"/>
</dbReference>
<dbReference type="Pfam" id="PF12796">
    <property type="entry name" value="Ank_2"/>
    <property type="match status" value="1"/>
</dbReference>
<dbReference type="Pfam" id="PF07690">
    <property type="entry name" value="MFS_1"/>
    <property type="match status" value="1"/>
</dbReference>
<feature type="transmembrane region" description="Helical" evidence="6">
    <location>
        <begin position="412"/>
        <end position="431"/>
    </location>
</feature>
<comment type="caution">
    <text evidence="9">The sequence shown here is derived from an EMBL/GenBank/DDBJ whole genome shotgun (WGS) entry which is preliminary data.</text>
</comment>
<keyword evidence="6" id="KW-0812">Transmembrane</keyword>
<evidence type="ECO:0000256" key="6">
    <source>
        <dbReference type="SAM" id="Phobius"/>
    </source>
</evidence>
<dbReference type="Proteomes" id="UP000722485">
    <property type="component" value="Unassembled WGS sequence"/>
</dbReference>
<dbReference type="GO" id="GO:0016020">
    <property type="term" value="C:membrane"/>
    <property type="evidence" value="ECO:0007669"/>
    <property type="project" value="UniProtKB-SubCell"/>
</dbReference>
<feature type="transmembrane region" description="Helical" evidence="6">
    <location>
        <begin position="99"/>
        <end position="116"/>
    </location>
</feature>
<dbReference type="Pfam" id="PF22939">
    <property type="entry name" value="WHD_GPIID"/>
    <property type="match status" value="1"/>
</dbReference>
<feature type="repeat" description="ANK" evidence="4">
    <location>
        <begin position="1403"/>
        <end position="1435"/>
    </location>
</feature>
<feature type="domain" description="Major facilitator superfamily (MFS) profile" evidence="8">
    <location>
        <begin position="101"/>
        <end position="507"/>
    </location>
</feature>
<dbReference type="Pfam" id="PF24883">
    <property type="entry name" value="NPHP3_N"/>
    <property type="match status" value="1"/>
</dbReference>
<dbReference type="GO" id="GO:0004190">
    <property type="term" value="F:aspartic-type endopeptidase activity"/>
    <property type="evidence" value="ECO:0007669"/>
    <property type="project" value="InterPro"/>
</dbReference>
<dbReference type="InterPro" id="IPR002110">
    <property type="entry name" value="Ankyrin_rpt"/>
</dbReference>
<dbReference type="PROSITE" id="PS50175">
    <property type="entry name" value="ASP_PROT_RETROV"/>
    <property type="match status" value="1"/>
</dbReference>
<evidence type="ECO:0000313" key="10">
    <source>
        <dbReference type="Proteomes" id="UP000722485"/>
    </source>
</evidence>
<feature type="transmembrane region" description="Helical" evidence="6">
    <location>
        <begin position="260"/>
        <end position="282"/>
    </location>
</feature>
<dbReference type="SMART" id="SM00248">
    <property type="entry name" value="ANK"/>
    <property type="match status" value="4"/>
</dbReference>
<evidence type="ECO:0000256" key="3">
    <source>
        <dbReference type="ARBA" id="ARBA00023180"/>
    </source>
</evidence>
<dbReference type="GO" id="GO:0022857">
    <property type="term" value="F:transmembrane transporter activity"/>
    <property type="evidence" value="ECO:0007669"/>
    <property type="project" value="InterPro"/>
</dbReference>
<feature type="transmembrane region" description="Helical" evidence="6">
    <location>
        <begin position="386"/>
        <end position="406"/>
    </location>
</feature>
<name>A0A9P5HFI3_9HYPO</name>
<keyword evidence="4" id="KW-0040">ANK repeat</keyword>
<dbReference type="SUPFAM" id="SSF52540">
    <property type="entry name" value="P-loop containing nucleoside triphosphate hydrolases"/>
    <property type="match status" value="1"/>
</dbReference>
<dbReference type="Pfam" id="PF24809">
    <property type="entry name" value="DUF7708"/>
    <property type="match status" value="1"/>
</dbReference>
<feature type="transmembrane region" description="Helical" evidence="6">
    <location>
        <begin position="193"/>
        <end position="213"/>
    </location>
</feature>
<dbReference type="InterPro" id="IPR001995">
    <property type="entry name" value="Peptidase_A2_cat"/>
</dbReference>
<feature type="region of interest" description="Disordered" evidence="5">
    <location>
        <begin position="1"/>
        <end position="90"/>
    </location>
</feature>
<dbReference type="OrthoDB" id="7464126at2759"/>
<dbReference type="InterPro" id="IPR020846">
    <property type="entry name" value="MFS_dom"/>
</dbReference>
<sequence length="1464" mass="162067">MRPWQHPSVQSRKPSWPTIPSSDKDPSVSPDLLRKSPRASRLHPVSPLTPIDMSSPMDASKEKHPEDGLGTVTTVVDHTDDSSQSQDDGRTAIPLNMKILSVVVVSLIGFGGHWSSGVTGALKSTLKKELDITNTQYAVLDSSENFIKVTLILATGILTDRYGGASTMLWGNAVFSLGAILIAAATTVRNYKFMIFGIVVQALGDVATQVAQYKIFSSWFPPSSGFASTLAFELGIGKIGSFVGKATANVIATNLGDFSWAYWMSVFMNLFTNVATVFFWWFTRWCEKRYAGTLDPATGEKLTENNKKLEITKMLRLPWSFWLICLFSLFQTSTASIFASNGTELAEQRFDIDAVQAGWYSAMSQYLGFFFVPLVGIFIDILGRRLTVMLVCGLGMLLAMCLAAWGPSIGGTAASFGIYAVASSLGPTVIIDSIRTSMWYQEVFGSGYAIKIAINNSMTIIVGIIAGVIQDRDDDSYDNVVILYVALAAGSVVVGSIMVVLGYMSNVIGLLQWSRKERVLNGKIINSAKEEFETGERAEFNRKLSLVNFSAVIVMIVGAWIAYFWGLSRSVITMSLALANAAGLKPEIRLEQAVWRFANELSTEQRAAFLSHRSQACKAPPDTHDVMRLTAEIDQRTSGKLGGGRCFGPRLTNVVQSVQQFAAIGDVLIGGSQNLIACGVWSLVRMTLLLMADFSTCIEKLSKLLMTVGRSAPRYQEMALLYPRSKVLQSNLSEYFIVVVRLCHQLLNFTKQSVLRQLVSFLSDSDMKNYQSELDQWAHLIREEVGLLMGQNIEEQSSRFKALLRFSESESHRRRLKTHVCVLNSCSTYDYQKTWKEIRKVGNATLFNRMPEYQDWKNQARSCTLVCNGKLGSGKSVLLANVVDDLNLHVQNAERPVAYFFCRHDISESLKERTIIGSLARQLLRPIRDLTMAEELVDTTTPVLDSDGIFSILHRALSPDFEAYFVLDGLDECDDFQRQMLLQKLEKLQEAFTLRICISFRLGADSILALNQELFAKSRTIAIPNNNPDICDFISAELERCIESGKLKIGNPMLILEIEDALMQGAQGMFLWVALQIGSLLTAKTDEAIQQALADLPKDLPETFSRILRRSRALGKQYQTRIFELVAAAHRPLTTEELREALSVVPGDAVWNPARHLNDIYTALACCGSLVAVEEEESTVRLVHHSVKQFLFGEFENSTNAMFTMESAKRTMGDIVITYLNYGVFENQLSKVVVPKIPTKAAPSKIIRSMDASGVRNLALKLLQSRRQPNYDIGKVLTDAIKFVNAPSVDPFHFYSYAKSCWLQHAQSVSEHEPVIYTLLLKLLKREILDMDTWDDECQTLLFRAAENGREAIVALLLDGGADAKSVDEDGWPLLLWAAANGHEAVVRLLLDSGADTERIDGNGWTPLSWAAANGHAAVAGLLLDKGADAERVDGNGLTPLSRAIVNGHEAIVRLIIDEEADPD</sequence>
<feature type="repeat" description="ANK" evidence="4">
    <location>
        <begin position="1436"/>
        <end position="1464"/>
    </location>
</feature>
<dbReference type="InterPro" id="IPR036259">
    <property type="entry name" value="MFS_trans_sf"/>
</dbReference>
<dbReference type="Gene3D" id="1.25.40.20">
    <property type="entry name" value="Ankyrin repeat-containing domain"/>
    <property type="match status" value="1"/>
</dbReference>
<dbReference type="InterPro" id="IPR056125">
    <property type="entry name" value="DUF7708"/>
</dbReference>
<dbReference type="InterPro" id="IPR027417">
    <property type="entry name" value="P-loop_NTPase"/>
</dbReference>
<keyword evidence="10" id="KW-1185">Reference proteome</keyword>
<dbReference type="GO" id="GO:0006508">
    <property type="term" value="P:proteolysis"/>
    <property type="evidence" value="ECO:0007669"/>
    <property type="project" value="InterPro"/>
</dbReference>
<dbReference type="Pfam" id="PF13637">
    <property type="entry name" value="Ank_4"/>
    <property type="match status" value="1"/>
</dbReference>
<dbReference type="SUPFAM" id="SSF103473">
    <property type="entry name" value="MFS general substrate transporter"/>
    <property type="match status" value="1"/>
</dbReference>
<dbReference type="InterPro" id="IPR054471">
    <property type="entry name" value="GPIID_WHD"/>
</dbReference>
<feature type="repeat" description="ANK" evidence="4">
    <location>
        <begin position="1337"/>
        <end position="1369"/>
    </location>
</feature>